<dbReference type="KEGG" id="api:100161716"/>
<evidence type="ECO:0000313" key="15">
    <source>
        <dbReference type="Proteomes" id="UP000007819"/>
    </source>
</evidence>
<evidence type="ECO:0000256" key="12">
    <source>
        <dbReference type="SAM" id="Phobius"/>
    </source>
</evidence>
<evidence type="ECO:0000256" key="11">
    <source>
        <dbReference type="SAM" id="MobiDB-lite"/>
    </source>
</evidence>
<evidence type="ECO:0000256" key="4">
    <source>
        <dbReference type="ARBA" id="ARBA00022692"/>
    </source>
</evidence>
<dbReference type="PRINTS" id="PR00237">
    <property type="entry name" value="GPCRRHODOPSN"/>
</dbReference>
<evidence type="ECO:0000256" key="9">
    <source>
        <dbReference type="ARBA" id="ARBA00023224"/>
    </source>
</evidence>
<dbReference type="SUPFAM" id="SSF81321">
    <property type="entry name" value="Family A G protein-coupled receptor-like"/>
    <property type="match status" value="1"/>
</dbReference>
<dbReference type="GeneID" id="100161716"/>
<sequence>MNGSDFGGPNSTSNETDGAAWPDSNQFELPWWHQLAWTVLFVPMIMVATGGNLIVIWIVMTNKRMRNVTNYFLVNLSIADAMVSTLNVSVNFSYMLTSNWTFGTAYCKISQFVAVLSICASVFTLMAISIDRYIAIIHPLRPRLGRKTTLMIATSIWVVGTILSIPNLIFFTTHTEQFPNGDQRVICYAEWPDGITTNSFQEYVYNVSFMIITYFIPIGLMGFTYAMIGHELWGSQSIGECTQRQLEHIKSKRRVVKMMIVVVTIFAICWLPYHIYFIVTSHMPELTNAPYIQDVYLAFYWLAMSNSMHNPIVYCWMNSRFRQGFKQFFSFVPCINVRTGSLIRREVVTSRHRLHTLEPPVRRQRERSLEGADRSLEAGEKTRHRQQRWRDEQHQFQQHGNGGGGIDCHGEYIDLQQKQQHQLRRRQPEDRSRKKCKLRILTTTVAKGRRGPRSPSPSVVGDRCYYSEECCKTADLDLTTGLVTLSAATT</sequence>
<feature type="transmembrane region" description="Helical" evidence="12">
    <location>
        <begin position="258"/>
        <end position="279"/>
    </location>
</feature>
<dbReference type="CDD" id="cd15390">
    <property type="entry name" value="7tmA_TACR"/>
    <property type="match status" value="1"/>
</dbReference>
<dbReference type="PRINTS" id="PR00244">
    <property type="entry name" value="NEUROKININR"/>
</dbReference>
<accession>A0A8R2NWE1</accession>
<name>A0A8R2NWE1_ACYPI</name>
<feature type="compositionally biased region" description="Basic and acidic residues" evidence="11">
    <location>
        <begin position="360"/>
        <end position="381"/>
    </location>
</feature>
<dbReference type="PROSITE" id="PS50262">
    <property type="entry name" value="G_PROTEIN_RECEP_F1_2"/>
    <property type="match status" value="1"/>
</dbReference>
<feature type="transmembrane region" description="Helical" evidence="12">
    <location>
        <begin position="203"/>
        <end position="228"/>
    </location>
</feature>
<dbReference type="InterPro" id="IPR000276">
    <property type="entry name" value="GPCR_Rhodpsn"/>
</dbReference>
<reference evidence="14" key="2">
    <citation type="submission" date="2022-06" db="UniProtKB">
        <authorList>
            <consortium name="EnsemblMetazoa"/>
        </authorList>
    </citation>
    <scope>IDENTIFICATION</scope>
</reference>
<evidence type="ECO:0000256" key="1">
    <source>
        <dbReference type="ARBA" id="ARBA00004651"/>
    </source>
</evidence>
<keyword evidence="8 10" id="KW-0675">Receptor</keyword>
<dbReference type="SMR" id="A0A8R2NWE1"/>
<dbReference type="FunFam" id="1.20.1070.10:FF:000291">
    <property type="entry name" value="Predicted protein"/>
    <property type="match status" value="1"/>
</dbReference>
<dbReference type="GO" id="GO:0004995">
    <property type="term" value="F:tachykinin receptor activity"/>
    <property type="evidence" value="ECO:0007669"/>
    <property type="project" value="InterPro"/>
</dbReference>
<feature type="transmembrane region" description="Helical" evidence="12">
    <location>
        <begin position="35"/>
        <end position="59"/>
    </location>
</feature>
<dbReference type="PANTHER" id="PTHR46925:SF2">
    <property type="entry name" value="G-PROTEIN COUPLED RECEPTOR TKR-1-RELATED"/>
    <property type="match status" value="1"/>
</dbReference>
<evidence type="ECO:0000256" key="3">
    <source>
        <dbReference type="ARBA" id="ARBA00022475"/>
    </source>
</evidence>
<keyword evidence="4 10" id="KW-0812">Transmembrane</keyword>
<organism evidence="14 15">
    <name type="scientific">Acyrthosiphon pisum</name>
    <name type="common">Pea aphid</name>
    <dbReference type="NCBI Taxonomy" id="7029"/>
    <lineage>
        <taxon>Eukaryota</taxon>
        <taxon>Metazoa</taxon>
        <taxon>Ecdysozoa</taxon>
        <taxon>Arthropoda</taxon>
        <taxon>Hexapoda</taxon>
        <taxon>Insecta</taxon>
        <taxon>Pterygota</taxon>
        <taxon>Neoptera</taxon>
        <taxon>Paraneoptera</taxon>
        <taxon>Hemiptera</taxon>
        <taxon>Sternorrhyncha</taxon>
        <taxon>Aphidomorpha</taxon>
        <taxon>Aphidoidea</taxon>
        <taxon>Aphididae</taxon>
        <taxon>Macrosiphini</taxon>
        <taxon>Acyrthosiphon</taxon>
    </lineage>
</organism>
<keyword evidence="9 10" id="KW-0807">Transducer</keyword>
<dbReference type="Pfam" id="PF00001">
    <property type="entry name" value="7tm_1"/>
    <property type="match status" value="1"/>
</dbReference>
<comment type="subcellular location">
    <subcellularLocation>
        <location evidence="1">Cell membrane</location>
        <topology evidence="1">Multi-pass membrane protein</topology>
    </subcellularLocation>
</comment>
<dbReference type="PANTHER" id="PTHR46925">
    <property type="entry name" value="G-PROTEIN COUPLED RECEPTOR TKR-1-RELATED"/>
    <property type="match status" value="1"/>
</dbReference>
<proteinExistence type="inferred from homology"/>
<dbReference type="GO" id="GO:0005886">
    <property type="term" value="C:plasma membrane"/>
    <property type="evidence" value="ECO:0007669"/>
    <property type="project" value="UniProtKB-SubCell"/>
</dbReference>
<evidence type="ECO:0000256" key="2">
    <source>
        <dbReference type="ARBA" id="ARBA00010663"/>
    </source>
</evidence>
<dbReference type="SMART" id="SM01381">
    <property type="entry name" value="7TM_GPCR_Srsx"/>
    <property type="match status" value="1"/>
</dbReference>
<dbReference type="InterPro" id="IPR017452">
    <property type="entry name" value="GPCR_Rhodpsn_7TM"/>
</dbReference>
<dbReference type="Proteomes" id="UP000007819">
    <property type="component" value="Chromosome A3"/>
</dbReference>
<dbReference type="InterPro" id="IPR001681">
    <property type="entry name" value="Neurokn_rcpt"/>
</dbReference>
<feature type="domain" description="G-protein coupled receptors family 1 profile" evidence="13">
    <location>
        <begin position="51"/>
        <end position="314"/>
    </location>
</feature>
<dbReference type="EnsemblMetazoa" id="XM_029491303.1">
    <property type="protein sequence ID" value="XP_029347163.1"/>
    <property type="gene ID" value="LOC100161716"/>
</dbReference>
<evidence type="ECO:0000256" key="7">
    <source>
        <dbReference type="ARBA" id="ARBA00023136"/>
    </source>
</evidence>
<feature type="region of interest" description="Disordered" evidence="11">
    <location>
        <begin position="358"/>
        <end position="401"/>
    </location>
</feature>
<feature type="transmembrane region" description="Helical" evidence="12">
    <location>
        <begin position="109"/>
        <end position="130"/>
    </location>
</feature>
<evidence type="ECO:0000256" key="10">
    <source>
        <dbReference type="RuleBase" id="RU000688"/>
    </source>
</evidence>
<feature type="transmembrane region" description="Helical" evidence="12">
    <location>
        <begin position="71"/>
        <end position="89"/>
    </location>
</feature>
<dbReference type="AlphaFoldDB" id="A0A8R2NWE1"/>
<dbReference type="OrthoDB" id="5981855at2759"/>
<evidence type="ECO:0000256" key="5">
    <source>
        <dbReference type="ARBA" id="ARBA00022989"/>
    </source>
</evidence>
<keyword evidence="5 12" id="KW-1133">Transmembrane helix</keyword>
<evidence type="ECO:0000256" key="6">
    <source>
        <dbReference type="ARBA" id="ARBA00023040"/>
    </source>
</evidence>
<feature type="transmembrane region" description="Helical" evidence="12">
    <location>
        <begin position="150"/>
        <end position="171"/>
    </location>
</feature>
<evidence type="ECO:0000256" key="8">
    <source>
        <dbReference type="ARBA" id="ARBA00023170"/>
    </source>
</evidence>
<dbReference type="Gene3D" id="1.20.1070.10">
    <property type="entry name" value="Rhodopsin 7-helix transmembrane proteins"/>
    <property type="match status" value="1"/>
</dbReference>
<dbReference type="RefSeq" id="XP_029347163.1">
    <property type="nucleotide sequence ID" value="XM_029491303.1"/>
</dbReference>
<keyword evidence="6 10" id="KW-0297">G-protein coupled receptor</keyword>
<evidence type="ECO:0000259" key="13">
    <source>
        <dbReference type="PROSITE" id="PS50262"/>
    </source>
</evidence>
<protein>
    <recommendedName>
        <fullName evidence="13">G-protein coupled receptors family 1 profile domain-containing protein</fullName>
    </recommendedName>
</protein>
<feature type="transmembrane region" description="Helical" evidence="12">
    <location>
        <begin position="299"/>
        <end position="317"/>
    </location>
</feature>
<reference evidence="15" key="1">
    <citation type="submission" date="2010-06" db="EMBL/GenBank/DDBJ databases">
        <authorList>
            <person name="Jiang H."/>
            <person name="Abraham K."/>
            <person name="Ali S."/>
            <person name="Alsbrooks S.L."/>
            <person name="Anim B.N."/>
            <person name="Anosike U.S."/>
            <person name="Attaway T."/>
            <person name="Bandaranaike D.P."/>
            <person name="Battles P.K."/>
            <person name="Bell S.N."/>
            <person name="Bell A.V."/>
            <person name="Beltran B."/>
            <person name="Bickham C."/>
            <person name="Bustamante Y."/>
            <person name="Caleb T."/>
            <person name="Canada A."/>
            <person name="Cardenas V."/>
            <person name="Carter K."/>
            <person name="Chacko J."/>
            <person name="Chandrabose M.N."/>
            <person name="Chavez D."/>
            <person name="Chavez A."/>
            <person name="Chen L."/>
            <person name="Chu H.-S."/>
            <person name="Claassen K.J."/>
            <person name="Cockrell R."/>
            <person name="Collins M."/>
            <person name="Cooper J.A."/>
            <person name="Cree A."/>
            <person name="Curry S.M."/>
            <person name="Da Y."/>
            <person name="Dao M.D."/>
            <person name="Das B."/>
            <person name="Davila M.-L."/>
            <person name="Davy-Carroll L."/>
            <person name="Denson S."/>
            <person name="Dinh H."/>
            <person name="Ebong V.E."/>
            <person name="Edwards J.R."/>
            <person name="Egan A."/>
            <person name="El-Daye J."/>
            <person name="Escobedo L."/>
            <person name="Fernandez S."/>
            <person name="Fernando P.R."/>
            <person name="Flagg N."/>
            <person name="Forbes L.D."/>
            <person name="Fowler R.G."/>
            <person name="Fu Q."/>
            <person name="Gabisi R.A."/>
            <person name="Ganer J."/>
            <person name="Garbino Pronczuk A."/>
            <person name="Garcia R.M."/>
            <person name="Garner T."/>
            <person name="Garrett T.E."/>
            <person name="Gonzalez D.A."/>
            <person name="Hamid H."/>
            <person name="Hawkins E.S."/>
            <person name="Hirani K."/>
            <person name="Hogues M.E."/>
            <person name="Hollins B."/>
            <person name="Hsiao C.-H."/>
            <person name="Jabil R."/>
            <person name="James M.L."/>
            <person name="Jhangiani S.N."/>
            <person name="Johnson B."/>
            <person name="Johnson Q."/>
            <person name="Joshi V."/>
            <person name="Kalu J.B."/>
            <person name="Kam C."/>
            <person name="Kashfia A."/>
            <person name="Keebler J."/>
            <person name="Kisamo H."/>
            <person name="Kovar C.L."/>
            <person name="Lago L.A."/>
            <person name="Lai C.-Y."/>
            <person name="Laidlaw J."/>
            <person name="Lara F."/>
            <person name="Le T.-K."/>
            <person name="Lee S.L."/>
            <person name="Legall F.H."/>
            <person name="Lemon S.J."/>
            <person name="Lewis L.R."/>
            <person name="Li B."/>
            <person name="Liu Y."/>
            <person name="Liu Y.-S."/>
            <person name="Lopez J."/>
            <person name="Lozado R.J."/>
            <person name="Lu J."/>
            <person name="Madu R.C."/>
            <person name="Maheshwari M."/>
            <person name="Maheshwari R."/>
            <person name="Malloy K."/>
            <person name="Martinez E."/>
            <person name="Mathew T."/>
            <person name="Mercado I.C."/>
            <person name="Mercado C."/>
            <person name="Meyer B."/>
            <person name="Montgomery K."/>
            <person name="Morgan M.B."/>
            <person name="Munidasa M."/>
            <person name="Nazareth L.V."/>
            <person name="Nelson J."/>
            <person name="Ng B.M."/>
            <person name="Nguyen N.B."/>
            <person name="Nguyen P.Q."/>
            <person name="Nguyen T."/>
            <person name="Obregon M."/>
            <person name="Okwuonu G.O."/>
            <person name="Onwere C.G."/>
            <person name="Orozco G."/>
            <person name="Parra A."/>
            <person name="Patel S."/>
            <person name="Patil S."/>
            <person name="Perez A."/>
            <person name="Perez Y."/>
            <person name="Pham C."/>
            <person name="Primus E.L."/>
            <person name="Pu L.-L."/>
            <person name="Puazo M."/>
            <person name="Qin X."/>
            <person name="Quiroz J.B."/>
            <person name="Reese J."/>
            <person name="Richards S."/>
            <person name="Rives C.M."/>
            <person name="Robberts R."/>
            <person name="Ruiz S.J."/>
            <person name="Ruiz M.J."/>
            <person name="Santibanez J."/>
            <person name="Schneider B.W."/>
            <person name="Sisson I."/>
            <person name="Smith M."/>
            <person name="Sodergren E."/>
            <person name="Song X.-Z."/>
            <person name="Song B.B."/>
            <person name="Summersgill H."/>
            <person name="Thelus R."/>
            <person name="Thornton R.D."/>
            <person name="Trejos Z.Y."/>
            <person name="Usmani K."/>
            <person name="Vattathil S."/>
            <person name="Villasana D."/>
            <person name="Walker D.L."/>
            <person name="Wang S."/>
            <person name="Wang K."/>
            <person name="White C.S."/>
            <person name="Williams A.C."/>
            <person name="Williamson J."/>
            <person name="Wilson K."/>
            <person name="Woghiren I.O."/>
            <person name="Woodworth J.R."/>
            <person name="Worley K.C."/>
            <person name="Wright R.A."/>
            <person name="Wu W."/>
            <person name="Young L."/>
            <person name="Zhang L."/>
            <person name="Zhang J."/>
            <person name="Zhu Y."/>
            <person name="Muzny D.M."/>
            <person name="Weinstock G."/>
            <person name="Gibbs R.A."/>
        </authorList>
    </citation>
    <scope>NUCLEOTIDE SEQUENCE [LARGE SCALE GENOMIC DNA]</scope>
    <source>
        <strain evidence="15">LSR1</strain>
    </source>
</reference>
<dbReference type="PROSITE" id="PS00237">
    <property type="entry name" value="G_PROTEIN_RECEP_F1_1"/>
    <property type="match status" value="1"/>
</dbReference>
<keyword evidence="7 12" id="KW-0472">Membrane</keyword>
<keyword evidence="15" id="KW-1185">Reference proteome</keyword>
<comment type="similarity">
    <text evidence="2 10">Belongs to the G-protein coupled receptor 1 family.</text>
</comment>
<evidence type="ECO:0000313" key="14">
    <source>
        <dbReference type="EnsemblMetazoa" id="XP_029347163.1"/>
    </source>
</evidence>
<keyword evidence="3" id="KW-1003">Cell membrane</keyword>